<gene>
    <name evidence="12" type="ORF">FHW23_002862</name>
</gene>
<protein>
    <submittedName>
        <fullName evidence="12">Peptidoglycan/LPS O-acetylase OafA/YrhL/cellulose synthase/poly-beta-1,6-N-acetylglucosamine synthase-like glycosyltransferase</fullName>
    </submittedName>
</protein>
<dbReference type="InterPro" id="IPR001173">
    <property type="entry name" value="Glyco_trans_2-like"/>
</dbReference>
<feature type="transmembrane region" description="Helical" evidence="8">
    <location>
        <begin position="820"/>
        <end position="836"/>
    </location>
</feature>
<dbReference type="Pfam" id="PF13632">
    <property type="entry name" value="Glyco_trans_2_3"/>
    <property type="match status" value="1"/>
</dbReference>
<sequence>MTSTDTVVDARNNAATTKRTDQESRPSAAQAGESQYLPAPPTDREKYWYMGPQHRWMLFAQAAAFALIASSIWRFSTSAPGLLLFLIPTTLYCLTLCISLATSSRRKRFRKRDHIERVRNWEPGRYPTVDVFLPTAGEPLAVLENTYYWVSKLRWPTTLTVYVLDDGDRPEVAELARRYGYRYEVRPNRGYLKKAGNLRHGYEQSDGDLIAVFDADFVPRADYLYELVPYFDDEGLGIVQSPQFFDARKGMHWLQRTAGATQELFYRWIQPARDRSNAAICVGTCAIYRRAALEEAGGFAQIGHSEDVHTGVNLMRVGFLVRYVPILVSKGMCPDDLASFLNQQYRWCTGSMSLLADTSFHENPHITLRQRMCFWSGFLYYISTAVNVFLSPLPGLVMLFGLPQWIMPQNSVWLLGAMIMWFVVVPVMYKSRWRIDVLRIQSLYSFAHAVAIVHVLTGRTREWVPTGAAKKVTTPLGTQIARVMRITVTTSLLVTWTGLAWATTRYGFEMLWAMWILASIHAYVQVPMLFLSVPSSPKRAARKQARADRREARLASRGSAHPVRVPRPTALPAPAAVPAAPAAGATLRPEAEPGLRVDVVPADVRAADAANPALPAPPLSPAVTPSSPVGALPEPPRASRDDLPAFGERLDPVTLTASAAPVEEPVQAERPQAAGPRRFRPDIQGLRAVAVLLVVVYHTGAPVLTGGYVGVDVFFAISGFLITGQLLREVERKGRIDFGSFYAGRIRRLLPTALLVIAVTVVATRVFDSILRASNVAWDGVAATFFALNYRLAAQGVDYQAADGPASPLQHFWSLGVEEQFYLFWPLVLTLAIVLWKRHRRLAMAAVVTLVFGASMWASVTITAHDSPLAYFSMQTRAWELAAGAFLAIGARYLARIPGALQIGLTWLGLGAILASAFVYSDETPFPGTAALLPVLGACAVIAGGGVYRRGSVETVLQLKPFQAIGKVSYGWYLWHWPMVVLVPVMVNRDLGWLEKLEVMAVALWVATITYHLIESPSARARWKRIRWAAVGAAAAAVTTATAVVVVFSVPALVGSGRAVQAASLDQGNTTEIQTTIQAALKTSDVPANLTPSLTEAADDQPASTDNGCHAGYLQIRQKACVYGDPSGSRTVVLWGDSHAQQWLPAFDAAGKAEGWKVVAWTKAACPVAQNVELFNSSLKRTYTECPEWRDASMKRIERLAPDLVVMAQSDNVPGKQVSNTTWADGTAETAATLRAAGLKTVYMLDTPVPDGDAASCVAEHLDSVRACNQAEKHAYAVSGRHEEVADTVRAAGVSTVEPRDWFCTADGCPVVVQDKLVYRDQTHMSTAYSKWLEPLVAPLLRTS</sequence>
<keyword evidence="4 8" id="KW-0812">Transmembrane</keyword>
<evidence type="ECO:0000259" key="9">
    <source>
        <dbReference type="Pfam" id="PF01757"/>
    </source>
</evidence>
<dbReference type="SUPFAM" id="SSF53448">
    <property type="entry name" value="Nucleotide-diphospho-sugar transferases"/>
    <property type="match status" value="1"/>
</dbReference>
<dbReference type="GO" id="GO:0016757">
    <property type="term" value="F:glycosyltransferase activity"/>
    <property type="evidence" value="ECO:0007669"/>
    <property type="project" value="UniProtKB-KW"/>
</dbReference>
<dbReference type="PANTHER" id="PTHR43867">
    <property type="entry name" value="CELLULOSE SYNTHASE CATALYTIC SUBUNIT A [UDP-FORMING]"/>
    <property type="match status" value="1"/>
</dbReference>
<dbReference type="InterPro" id="IPR043968">
    <property type="entry name" value="SGNH"/>
</dbReference>
<feature type="region of interest" description="Disordered" evidence="7">
    <location>
        <begin position="541"/>
        <end position="575"/>
    </location>
</feature>
<feature type="transmembrane region" description="Helical" evidence="8">
    <location>
        <begin position="378"/>
        <end position="400"/>
    </location>
</feature>
<evidence type="ECO:0000256" key="5">
    <source>
        <dbReference type="ARBA" id="ARBA00022989"/>
    </source>
</evidence>
<dbReference type="EMBL" id="JACGXP010000004">
    <property type="protein sequence ID" value="MBA8991593.1"/>
    <property type="molecule type" value="Genomic_DNA"/>
</dbReference>
<accession>A0AAW3TC55</accession>
<dbReference type="InterPro" id="IPR029044">
    <property type="entry name" value="Nucleotide-diphossugar_trans"/>
</dbReference>
<feature type="transmembrane region" description="Helical" evidence="8">
    <location>
        <begin position="685"/>
        <end position="701"/>
    </location>
</feature>
<evidence type="ECO:0000256" key="6">
    <source>
        <dbReference type="ARBA" id="ARBA00023136"/>
    </source>
</evidence>
<feature type="compositionally biased region" description="Basic and acidic residues" evidence="7">
    <location>
        <begin position="545"/>
        <end position="554"/>
    </location>
</feature>
<feature type="transmembrane region" description="Helical" evidence="8">
    <location>
        <begin position="969"/>
        <end position="987"/>
    </location>
</feature>
<organism evidence="12 13">
    <name type="scientific">Curtobacterium pusillum</name>
    <dbReference type="NCBI Taxonomy" id="69373"/>
    <lineage>
        <taxon>Bacteria</taxon>
        <taxon>Bacillati</taxon>
        <taxon>Actinomycetota</taxon>
        <taxon>Actinomycetes</taxon>
        <taxon>Micrococcales</taxon>
        <taxon>Microbacteriaceae</taxon>
        <taxon>Curtobacterium</taxon>
    </lineage>
</organism>
<evidence type="ECO:0000313" key="13">
    <source>
        <dbReference type="Proteomes" id="UP000590225"/>
    </source>
</evidence>
<evidence type="ECO:0000256" key="1">
    <source>
        <dbReference type="ARBA" id="ARBA00004141"/>
    </source>
</evidence>
<feature type="transmembrane region" description="Helical" evidence="8">
    <location>
        <begin position="1026"/>
        <end position="1054"/>
    </location>
</feature>
<feature type="domain" description="Acyltransferase 3" evidence="9">
    <location>
        <begin position="682"/>
        <end position="1011"/>
    </location>
</feature>
<proteinExistence type="predicted"/>
<feature type="transmembrane region" description="Helical" evidence="8">
    <location>
        <begin position="926"/>
        <end position="948"/>
    </location>
</feature>
<dbReference type="InterPro" id="IPR002656">
    <property type="entry name" value="Acyl_transf_3_dom"/>
</dbReference>
<name>A0AAW3TC55_9MICO</name>
<feature type="region of interest" description="Disordered" evidence="7">
    <location>
        <begin position="1"/>
        <end position="39"/>
    </location>
</feature>
<evidence type="ECO:0000256" key="7">
    <source>
        <dbReference type="SAM" id="MobiDB-lite"/>
    </source>
</evidence>
<evidence type="ECO:0000256" key="4">
    <source>
        <dbReference type="ARBA" id="ARBA00022692"/>
    </source>
</evidence>
<dbReference type="GO" id="GO:0016020">
    <property type="term" value="C:membrane"/>
    <property type="evidence" value="ECO:0007669"/>
    <property type="project" value="UniProtKB-SubCell"/>
</dbReference>
<evidence type="ECO:0000259" key="11">
    <source>
        <dbReference type="Pfam" id="PF19040"/>
    </source>
</evidence>
<feature type="compositionally biased region" description="Low complexity" evidence="7">
    <location>
        <begin position="562"/>
        <end position="575"/>
    </location>
</feature>
<feature type="transmembrane region" description="Helical" evidence="8">
    <location>
        <begin position="901"/>
        <end position="920"/>
    </location>
</feature>
<keyword evidence="3" id="KW-0808">Transferase</keyword>
<dbReference type="PANTHER" id="PTHR43867:SF2">
    <property type="entry name" value="CELLULOSE SYNTHASE CATALYTIC SUBUNIT A [UDP-FORMING]"/>
    <property type="match status" value="1"/>
</dbReference>
<feature type="domain" description="SGNH" evidence="11">
    <location>
        <begin position="1117"/>
        <end position="1339"/>
    </location>
</feature>
<feature type="transmembrane region" description="Helical" evidence="8">
    <location>
        <begin position="412"/>
        <end position="429"/>
    </location>
</feature>
<dbReference type="GO" id="GO:0016747">
    <property type="term" value="F:acyltransferase activity, transferring groups other than amino-acyl groups"/>
    <property type="evidence" value="ECO:0007669"/>
    <property type="project" value="InterPro"/>
</dbReference>
<dbReference type="CDD" id="cd06421">
    <property type="entry name" value="CESA_CelA_like"/>
    <property type="match status" value="1"/>
</dbReference>
<feature type="transmembrane region" description="Helical" evidence="8">
    <location>
        <begin position="510"/>
        <end position="533"/>
    </location>
</feature>
<dbReference type="RefSeq" id="WP_182516648.1">
    <property type="nucleotide sequence ID" value="NZ_JACGXP010000004.1"/>
</dbReference>
<evidence type="ECO:0000259" key="10">
    <source>
        <dbReference type="Pfam" id="PF13632"/>
    </source>
</evidence>
<dbReference type="SUPFAM" id="SSF52266">
    <property type="entry name" value="SGNH hydrolase"/>
    <property type="match status" value="1"/>
</dbReference>
<feature type="transmembrane region" description="Helical" evidence="8">
    <location>
        <begin position="748"/>
        <end position="767"/>
    </location>
</feature>
<keyword evidence="2" id="KW-0328">Glycosyltransferase</keyword>
<reference evidence="12 13" key="1">
    <citation type="submission" date="2020-07" db="EMBL/GenBank/DDBJ databases">
        <title>Above-ground endophytic microbial communities from plants in different locations in the United States.</title>
        <authorList>
            <person name="Frank C."/>
        </authorList>
    </citation>
    <scope>NUCLEOTIDE SEQUENCE [LARGE SCALE GENOMIC DNA]</scope>
    <source>
        <strain evidence="12 13">WPL5_2</strain>
    </source>
</reference>
<feature type="domain" description="Glycosyltransferase 2-like" evidence="10">
    <location>
        <begin position="210"/>
        <end position="423"/>
    </location>
</feature>
<dbReference type="InterPro" id="IPR050321">
    <property type="entry name" value="Glycosyltr_2/OpgH_subfam"/>
</dbReference>
<feature type="region of interest" description="Disordered" evidence="7">
    <location>
        <begin position="611"/>
        <end position="645"/>
    </location>
</feature>
<keyword evidence="5 8" id="KW-1133">Transmembrane helix</keyword>
<feature type="region of interest" description="Disordered" evidence="7">
    <location>
        <begin position="657"/>
        <end position="677"/>
    </location>
</feature>
<dbReference type="Pfam" id="PF19040">
    <property type="entry name" value="SGNH"/>
    <property type="match status" value="1"/>
</dbReference>
<feature type="transmembrane region" description="Helical" evidence="8">
    <location>
        <begin position="82"/>
        <end position="102"/>
    </location>
</feature>
<evidence type="ECO:0000313" key="12">
    <source>
        <dbReference type="EMBL" id="MBA8991593.1"/>
    </source>
</evidence>
<feature type="transmembrane region" description="Helical" evidence="8">
    <location>
        <begin position="876"/>
        <end position="894"/>
    </location>
</feature>
<evidence type="ECO:0000256" key="2">
    <source>
        <dbReference type="ARBA" id="ARBA00022676"/>
    </source>
</evidence>
<feature type="transmembrane region" description="Helical" evidence="8">
    <location>
        <begin position="486"/>
        <end position="504"/>
    </location>
</feature>
<comment type="subcellular location">
    <subcellularLocation>
        <location evidence="1">Membrane</location>
        <topology evidence="1">Multi-pass membrane protein</topology>
    </subcellularLocation>
</comment>
<evidence type="ECO:0000256" key="8">
    <source>
        <dbReference type="SAM" id="Phobius"/>
    </source>
</evidence>
<dbReference type="Proteomes" id="UP000590225">
    <property type="component" value="Unassembled WGS sequence"/>
</dbReference>
<comment type="caution">
    <text evidence="12">The sequence shown here is derived from an EMBL/GenBank/DDBJ whole genome shotgun (WGS) entry which is preliminary data.</text>
</comment>
<feature type="transmembrane region" description="Helical" evidence="8">
    <location>
        <begin position="843"/>
        <end position="864"/>
    </location>
</feature>
<feature type="transmembrane region" description="Helical" evidence="8">
    <location>
        <begin position="56"/>
        <end position="76"/>
    </location>
</feature>
<evidence type="ECO:0000256" key="3">
    <source>
        <dbReference type="ARBA" id="ARBA00022679"/>
    </source>
</evidence>
<feature type="transmembrane region" description="Helical" evidence="8">
    <location>
        <begin position="993"/>
        <end position="1014"/>
    </location>
</feature>
<dbReference type="Pfam" id="PF01757">
    <property type="entry name" value="Acyl_transf_3"/>
    <property type="match status" value="1"/>
</dbReference>
<keyword evidence="6 8" id="KW-0472">Membrane</keyword>
<feature type="transmembrane region" description="Helical" evidence="8">
    <location>
        <begin position="707"/>
        <end position="727"/>
    </location>
</feature>
<dbReference type="Gene3D" id="3.90.550.10">
    <property type="entry name" value="Spore Coat Polysaccharide Biosynthesis Protein SpsA, Chain A"/>
    <property type="match status" value="1"/>
</dbReference>